<organism evidence="1 2">
    <name type="scientific">Knufia fluminis</name>
    <dbReference type="NCBI Taxonomy" id="191047"/>
    <lineage>
        <taxon>Eukaryota</taxon>
        <taxon>Fungi</taxon>
        <taxon>Dikarya</taxon>
        <taxon>Ascomycota</taxon>
        <taxon>Pezizomycotina</taxon>
        <taxon>Eurotiomycetes</taxon>
        <taxon>Chaetothyriomycetidae</taxon>
        <taxon>Chaetothyriales</taxon>
        <taxon>Trichomeriaceae</taxon>
        <taxon>Knufia</taxon>
    </lineage>
</organism>
<evidence type="ECO:0000313" key="1">
    <source>
        <dbReference type="EMBL" id="KAK5956532.1"/>
    </source>
</evidence>
<dbReference type="AlphaFoldDB" id="A0AAN8EQT9"/>
<proteinExistence type="predicted"/>
<dbReference type="Proteomes" id="UP001316803">
    <property type="component" value="Unassembled WGS sequence"/>
</dbReference>
<dbReference type="EMBL" id="JAKLMC020000004">
    <property type="protein sequence ID" value="KAK5956532.1"/>
    <property type="molecule type" value="Genomic_DNA"/>
</dbReference>
<name>A0AAN8EQT9_9EURO</name>
<sequence length="292" mass="33278">MAFDQGRRALLTLPAEIRVMILRYVFGDLIYEHDNSPEDIRQQVFTNIKVNLGILGVNRSLRHEALPIFQASLTTLCSYDSDLLQVPPLIRDNTTRVEDGGSFADKLQWYRTRFPRVKSISCWPMTWLKYQHAHISSIEDLRFCLAGNHDEVVIESARYAWTSLDLSLPTNEPPCQVTAKVRAFFGSHLDRTLNLRDLYCLEINTSTGKVTNRFINMAHKEFDFYDQSESDWIPAEQVLMMTEQVAFPVLYHAPTGKKKVLARGADDIKAVEAELEDGKRMALALAAAHRCG</sequence>
<accession>A0AAN8EQT9</accession>
<comment type="caution">
    <text evidence="1">The sequence shown here is derived from an EMBL/GenBank/DDBJ whole genome shotgun (WGS) entry which is preliminary data.</text>
</comment>
<reference evidence="1 2" key="1">
    <citation type="submission" date="2022-12" db="EMBL/GenBank/DDBJ databases">
        <title>Genomic features and morphological characterization of a novel Knufia sp. strain isolated from spacecraft assembly facility.</title>
        <authorList>
            <person name="Teixeira M."/>
            <person name="Chander A.M."/>
            <person name="Stajich J.E."/>
            <person name="Venkateswaran K."/>
        </authorList>
    </citation>
    <scope>NUCLEOTIDE SEQUENCE [LARGE SCALE GENOMIC DNA]</scope>
    <source>
        <strain evidence="1 2">FJI-L2-BK-P2</strain>
    </source>
</reference>
<gene>
    <name evidence="1" type="ORF">OHC33_002017</name>
</gene>
<keyword evidence="2" id="KW-1185">Reference proteome</keyword>
<evidence type="ECO:0000313" key="2">
    <source>
        <dbReference type="Proteomes" id="UP001316803"/>
    </source>
</evidence>
<protein>
    <submittedName>
        <fullName evidence="1">Uncharacterized protein</fullName>
    </submittedName>
</protein>